<evidence type="ECO:0000256" key="6">
    <source>
        <dbReference type="ARBA" id="ARBA00022692"/>
    </source>
</evidence>
<feature type="transmembrane region" description="Helical" evidence="11">
    <location>
        <begin position="234"/>
        <end position="252"/>
    </location>
</feature>
<evidence type="ECO:0000256" key="11">
    <source>
        <dbReference type="RuleBase" id="RU362115"/>
    </source>
</evidence>
<evidence type="ECO:0000256" key="10">
    <source>
        <dbReference type="ARBA" id="ARBA00023136"/>
    </source>
</evidence>
<feature type="compositionally biased region" description="Polar residues" evidence="12">
    <location>
        <begin position="1"/>
        <end position="14"/>
    </location>
</feature>
<comment type="function">
    <text evidence="11">Serine protease involved in intramembrane proteolysis.</text>
</comment>
<evidence type="ECO:0000256" key="5">
    <source>
        <dbReference type="ARBA" id="ARBA00022670"/>
    </source>
</evidence>
<dbReference type="GO" id="GO:0016020">
    <property type="term" value="C:membrane"/>
    <property type="evidence" value="ECO:0007669"/>
    <property type="project" value="UniProtKB-SubCell"/>
</dbReference>
<protein>
    <recommendedName>
        <fullName evidence="4">rhomboid protease</fullName>
        <ecNumber evidence="4">3.4.21.105</ecNumber>
    </recommendedName>
</protein>
<evidence type="ECO:0000313" key="14">
    <source>
        <dbReference type="EMBL" id="CAD9750455.1"/>
    </source>
</evidence>
<dbReference type="GO" id="GO:0004252">
    <property type="term" value="F:serine-type endopeptidase activity"/>
    <property type="evidence" value="ECO:0007669"/>
    <property type="project" value="InterPro"/>
</dbReference>
<dbReference type="PANTHER" id="PTHR22936">
    <property type="entry name" value="RHOMBOID-RELATED"/>
    <property type="match status" value="1"/>
</dbReference>
<evidence type="ECO:0000256" key="7">
    <source>
        <dbReference type="ARBA" id="ARBA00022801"/>
    </source>
</evidence>
<feature type="transmembrane region" description="Helical" evidence="11">
    <location>
        <begin position="174"/>
        <end position="194"/>
    </location>
</feature>
<dbReference type="EC" id="3.4.21.105" evidence="4"/>
<dbReference type="AlphaFoldDB" id="A0A7S2THN5"/>
<dbReference type="GO" id="GO:0006508">
    <property type="term" value="P:proteolysis"/>
    <property type="evidence" value="ECO:0007669"/>
    <property type="project" value="UniProtKB-KW"/>
</dbReference>
<evidence type="ECO:0000259" key="13">
    <source>
        <dbReference type="Pfam" id="PF01694"/>
    </source>
</evidence>
<evidence type="ECO:0000256" key="2">
    <source>
        <dbReference type="ARBA" id="ARBA00004141"/>
    </source>
</evidence>
<feature type="transmembrane region" description="Helical" evidence="11">
    <location>
        <begin position="200"/>
        <end position="222"/>
    </location>
</feature>
<keyword evidence="9 11" id="KW-1133">Transmembrane helix</keyword>
<keyword evidence="6 11" id="KW-0812">Transmembrane</keyword>
<evidence type="ECO:0000256" key="8">
    <source>
        <dbReference type="ARBA" id="ARBA00022825"/>
    </source>
</evidence>
<accession>A0A7S2THN5</accession>
<dbReference type="Pfam" id="PF01694">
    <property type="entry name" value="Rhomboid"/>
    <property type="match status" value="1"/>
</dbReference>
<evidence type="ECO:0000256" key="3">
    <source>
        <dbReference type="ARBA" id="ARBA00009045"/>
    </source>
</evidence>
<feature type="transmembrane region" description="Helical" evidence="11">
    <location>
        <begin position="295"/>
        <end position="316"/>
    </location>
</feature>
<feature type="transmembrane region" description="Helical" evidence="11">
    <location>
        <begin position="80"/>
        <end position="103"/>
    </location>
</feature>
<dbReference type="EMBL" id="HBHP01005193">
    <property type="protein sequence ID" value="CAD9750455.1"/>
    <property type="molecule type" value="Transcribed_RNA"/>
</dbReference>
<comment type="catalytic activity">
    <reaction evidence="1 11">
        <text>Cleaves type-1 transmembrane domains using a catalytic dyad composed of serine and histidine that are contributed by different transmembrane domains.</text>
        <dbReference type="EC" id="3.4.21.105"/>
    </reaction>
</comment>
<name>A0A7S2THN5_9EUKA</name>
<evidence type="ECO:0000256" key="12">
    <source>
        <dbReference type="SAM" id="MobiDB-lite"/>
    </source>
</evidence>
<comment type="similarity">
    <text evidence="3 11">Belongs to the peptidase S54 family.</text>
</comment>
<dbReference type="InterPro" id="IPR002610">
    <property type="entry name" value="Peptidase_S54_rhomboid-like"/>
</dbReference>
<keyword evidence="7 11" id="KW-0378">Hydrolase</keyword>
<proteinExistence type="inferred from homology"/>
<reference evidence="14" key="1">
    <citation type="submission" date="2021-01" db="EMBL/GenBank/DDBJ databases">
        <authorList>
            <person name="Corre E."/>
            <person name="Pelletier E."/>
            <person name="Niang G."/>
            <person name="Scheremetjew M."/>
            <person name="Finn R."/>
            <person name="Kale V."/>
            <person name="Holt S."/>
            <person name="Cochrane G."/>
            <person name="Meng A."/>
            <person name="Brown T."/>
            <person name="Cohen L."/>
        </authorList>
    </citation>
    <scope>NUCLEOTIDE SEQUENCE</scope>
    <source>
        <strain evidence="14">CCMP622</strain>
    </source>
</reference>
<evidence type="ECO:0000256" key="9">
    <source>
        <dbReference type="ARBA" id="ARBA00022989"/>
    </source>
</evidence>
<evidence type="ECO:0000256" key="1">
    <source>
        <dbReference type="ARBA" id="ARBA00000156"/>
    </source>
</evidence>
<dbReference type="SUPFAM" id="SSF144091">
    <property type="entry name" value="Rhomboid-like"/>
    <property type="match status" value="1"/>
</dbReference>
<dbReference type="InterPro" id="IPR035952">
    <property type="entry name" value="Rhomboid-like_sf"/>
</dbReference>
<feature type="transmembrane region" description="Helical" evidence="11">
    <location>
        <begin position="140"/>
        <end position="162"/>
    </location>
</feature>
<sequence>MSNIHGFSANNDDNNGAPSSGGGWGGGGGGAPQQGGGWGGYGDLEGQGEIPIPAGHVSLLKVSGGAFPDLCDLFCPRFRYLCFTTIISAIQVIMLIVCLIVGATKFDGAFVKGNDMGGPGPQTFKYMGAKYLPCIQEGQVYRFVTPIVLHGGILHLASNLFFQCRVGFIFELRWGLANYILTYVLTGIGASYFSCLMSPNSISVGASGALFGLIGADISYLIMNWQYLPGSEKYQELCIVICILIINFLFGMTGGGEGSIDNSAHFGGLVFGFLIGFALTNLLQAEDPRGKMYRAIGWGSYLALSLICLPCIFLVVHSNGYC</sequence>
<dbReference type="InterPro" id="IPR022764">
    <property type="entry name" value="Peptidase_S54_rhomboid_dom"/>
</dbReference>
<gene>
    <name evidence="14" type="ORF">LSP00402_LOCUS3215</name>
</gene>
<keyword evidence="5 11" id="KW-0645">Protease</keyword>
<dbReference type="Gene3D" id="1.20.1540.10">
    <property type="entry name" value="Rhomboid-like"/>
    <property type="match status" value="1"/>
</dbReference>
<keyword evidence="8 11" id="KW-0720">Serine protease</keyword>
<feature type="compositionally biased region" description="Gly residues" evidence="12">
    <location>
        <begin position="19"/>
        <end position="40"/>
    </location>
</feature>
<evidence type="ECO:0000256" key="4">
    <source>
        <dbReference type="ARBA" id="ARBA00013039"/>
    </source>
</evidence>
<organism evidence="14">
    <name type="scientific">Lotharella oceanica</name>
    <dbReference type="NCBI Taxonomy" id="641309"/>
    <lineage>
        <taxon>Eukaryota</taxon>
        <taxon>Sar</taxon>
        <taxon>Rhizaria</taxon>
        <taxon>Cercozoa</taxon>
        <taxon>Chlorarachniophyceae</taxon>
        <taxon>Lotharella</taxon>
    </lineage>
</organism>
<feature type="transmembrane region" description="Helical" evidence="11">
    <location>
        <begin position="264"/>
        <end position="283"/>
    </location>
</feature>
<comment type="subcellular location">
    <subcellularLocation>
        <location evidence="2 11">Membrane</location>
        <topology evidence="2 11">Multi-pass membrane protein</topology>
    </subcellularLocation>
</comment>
<keyword evidence="10 11" id="KW-0472">Membrane</keyword>
<feature type="region of interest" description="Disordered" evidence="12">
    <location>
        <begin position="1"/>
        <end position="40"/>
    </location>
</feature>
<feature type="domain" description="Peptidase S54 rhomboid" evidence="13">
    <location>
        <begin position="138"/>
        <end position="279"/>
    </location>
</feature>
<dbReference type="PANTHER" id="PTHR22936:SF69">
    <property type="entry name" value="RHOMBOID-LIKE PROTEIN"/>
    <property type="match status" value="1"/>
</dbReference>